<name>A0A8H7NUF6_9APHY</name>
<dbReference type="AlphaFoldDB" id="A0A8H7NUF6"/>
<sequence>MSQRPLPLSQSFRVPPPPLPVETWDHVIDYLRYWGLWDDLAACSLVCRRWRARSQSHLARRVRLLRRDDVVTLSREIRSGMRTSDSLRVTDMEVTVKNSLFGKRDTISHLGTFVPALAGRFANLMRLYLKGDWPAGMMHQDFFIHLSAFSSITHLSLVELHLPNVSVFGRIVCALPNLVSIKCHRCTVTAGFDVGEETPGQPSIVPPRYAVFRSRSLKLQQFGYKFAVHSDIMQFMTICGWNTGLQDISLDWSFLDDPETPLIAPFLAGTRESLRSLTFTVAGPHQPHDRTIGSRHLTTLTIWLAQSVMNVQGSGKYWIARLLSHIKSEVIRDVTIVLDTHEDSWQQGERTIRMASLTERLPMDSYSQIEDALLLPQYATLERVVVEYRYRQENSGSLSIGETQWSKVMKARFPRLYKRGLLSSKTCTAAGRYLNVTVNAFIRRASICHQYCAHVIEVWEEVFDCLYDWVDYESLQNCSAVCKQWRQRCLLHLQITTLVLSDREQVARAAKAARAGYYPAGSIQEVVIGSRTWQPIPHLNSFVAMFANRSFNVKQIAIQYALWRAGDVRPDVFLHLSAFTSVVRLSLGEVAFPDFATLRHLIYALPSLQGLGCWGVTFANTKSGPQLSSACSPAYSRLKLTKLRLCGGTQEIEALALFFVDSGISALVHDLLVTYRLGRPATDVPAFSVPNMQRMIQSSGTSLRTVHIDVIKLHRRSGAANPGELTIHMIMANPEVIQNNRCLSSIVPQWEA</sequence>
<protein>
    <recommendedName>
        <fullName evidence="3">F-box domain-containing protein</fullName>
    </recommendedName>
</protein>
<accession>A0A8H7NUF6</accession>
<dbReference type="SUPFAM" id="SSF81383">
    <property type="entry name" value="F-box domain"/>
    <property type="match status" value="1"/>
</dbReference>
<organism evidence="1 2">
    <name type="scientific">Rhodonia placenta</name>
    <dbReference type="NCBI Taxonomy" id="104341"/>
    <lineage>
        <taxon>Eukaryota</taxon>
        <taxon>Fungi</taxon>
        <taxon>Dikarya</taxon>
        <taxon>Basidiomycota</taxon>
        <taxon>Agaricomycotina</taxon>
        <taxon>Agaricomycetes</taxon>
        <taxon>Polyporales</taxon>
        <taxon>Adustoporiaceae</taxon>
        <taxon>Rhodonia</taxon>
    </lineage>
</organism>
<evidence type="ECO:0000313" key="1">
    <source>
        <dbReference type="EMBL" id="KAF9804379.1"/>
    </source>
</evidence>
<proteinExistence type="predicted"/>
<dbReference type="InterPro" id="IPR036047">
    <property type="entry name" value="F-box-like_dom_sf"/>
</dbReference>
<reference evidence="1" key="1">
    <citation type="submission" date="2020-11" db="EMBL/GenBank/DDBJ databases">
        <authorList>
            <person name="Koelle M."/>
            <person name="Horta M.A.C."/>
            <person name="Nowrousian M."/>
            <person name="Ohm R.A."/>
            <person name="Benz P."/>
            <person name="Pilgard A."/>
        </authorList>
    </citation>
    <scope>NUCLEOTIDE SEQUENCE</scope>
    <source>
        <strain evidence="1">FPRL280</strain>
    </source>
</reference>
<dbReference type="CDD" id="cd09917">
    <property type="entry name" value="F-box_SF"/>
    <property type="match status" value="1"/>
</dbReference>
<evidence type="ECO:0000313" key="2">
    <source>
        <dbReference type="Proteomes" id="UP000639403"/>
    </source>
</evidence>
<comment type="caution">
    <text evidence="1">The sequence shown here is derived from an EMBL/GenBank/DDBJ whole genome shotgun (WGS) entry which is preliminary data.</text>
</comment>
<evidence type="ECO:0008006" key="3">
    <source>
        <dbReference type="Google" id="ProtNLM"/>
    </source>
</evidence>
<gene>
    <name evidence="1" type="ORF">IEO21_09424</name>
</gene>
<dbReference type="EMBL" id="JADOXO010000446">
    <property type="protein sequence ID" value="KAF9804379.1"/>
    <property type="molecule type" value="Genomic_DNA"/>
</dbReference>
<dbReference type="Proteomes" id="UP000639403">
    <property type="component" value="Unassembled WGS sequence"/>
</dbReference>
<reference evidence="1" key="2">
    <citation type="journal article" name="Front. Microbiol.">
        <title>Degradative Capacity of Two Strains of Rhodonia placenta: From Phenotype to Genotype.</title>
        <authorList>
            <person name="Kolle M."/>
            <person name="Horta M.A.C."/>
            <person name="Nowrousian M."/>
            <person name="Ohm R.A."/>
            <person name="Benz J.P."/>
            <person name="Pilgard A."/>
        </authorList>
    </citation>
    <scope>NUCLEOTIDE SEQUENCE</scope>
    <source>
        <strain evidence="1">FPRL280</strain>
    </source>
</reference>